<dbReference type="Gene3D" id="3.40.50.150">
    <property type="entry name" value="Vaccinia Virus protein VP39"/>
    <property type="match status" value="1"/>
</dbReference>
<dbReference type="GO" id="GO:0061542">
    <property type="term" value="F:3-demethylubiquinol 3-O-methyltransferase activity"/>
    <property type="evidence" value="ECO:0007669"/>
    <property type="project" value="UniProtKB-EC"/>
</dbReference>
<dbReference type="CDD" id="cd02440">
    <property type="entry name" value="AdoMet_MTases"/>
    <property type="match status" value="1"/>
</dbReference>
<proteinExistence type="predicted"/>
<keyword evidence="2" id="KW-1185">Reference proteome</keyword>
<dbReference type="PANTHER" id="PTHR43861">
    <property type="entry name" value="TRANS-ACONITATE 2-METHYLTRANSFERASE-RELATED"/>
    <property type="match status" value="1"/>
</dbReference>
<dbReference type="GO" id="GO:0102208">
    <property type="term" value="F:2-polyprenyl-6-hydroxyphenol methylase activity"/>
    <property type="evidence" value="ECO:0007669"/>
    <property type="project" value="UniProtKB-EC"/>
</dbReference>
<dbReference type="Pfam" id="PF13489">
    <property type="entry name" value="Methyltransf_23"/>
    <property type="match status" value="1"/>
</dbReference>
<dbReference type="Proteomes" id="UP001589750">
    <property type="component" value="Unassembled WGS sequence"/>
</dbReference>
<accession>A0ABV5KDS2</accession>
<dbReference type="EC" id="2.1.1.64" evidence="1"/>
<gene>
    <name evidence="1" type="ORF">ACFFRI_12950</name>
</gene>
<dbReference type="RefSeq" id="WP_140007438.1">
    <property type="nucleotide sequence ID" value="NZ_JBHMDG010000015.1"/>
</dbReference>
<sequence>MPQPGVVPTRIDRQGSDPSEAAAVRAGWQLVDAYERLSVAAARKVFGREVDAWRAYAEDTAIELVQSGSGSWSESRLSVNNRLRYRRMMDFARAGDRVVDVGFGKGVLAAHLVKGVGVASYHGIDIVDSHLADATRLFEANGLADAPITLEMGDLYELTRDEVAATGADLVICCEVLEHVPDAELALRTLAEALPAGADLIFSVPLIGRLENVWGHVSVFGVARLKDMLEGAGLYTHHVEPLSNVWTLVVASRDPGPSRRVREAGGRPPTRVEVPLSTSYDFVDVVSFDIVPAPGSADSVTVEEAGDTRVACRFIASGGVRFPAKGLESLRLAFSFGECHGVDQLVVTARAEGVETCRWTWSPRDAADLRDQLAVKVRPGEADTRFVSGPHQDVAATDEVEVSVVLAEGGTASFDLRASLLA</sequence>
<reference evidence="1 2" key="1">
    <citation type="submission" date="2024-09" db="EMBL/GenBank/DDBJ databases">
        <authorList>
            <person name="Sun Q."/>
            <person name="Mori K."/>
        </authorList>
    </citation>
    <scope>NUCLEOTIDE SEQUENCE [LARGE SCALE GENOMIC DNA]</scope>
    <source>
        <strain evidence="1 2">JCM 9626</strain>
    </source>
</reference>
<keyword evidence="1" id="KW-0489">Methyltransferase</keyword>
<dbReference type="GO" id="GO:0032259">
    <property type="term" value="P:methylation"/>
    <property type="evidence" value="ECO:0007669"/>
    <property type="project" value="UniProtKB-KW"/>
</dbReference>
<dbReference type="EC" id="2.1.1.222" evidence="1"/>
<protein>
    <submittedName>
        <fullName evidence="1">Class I SAM-dependent methyltransferase</fullName>
        <ecNumber evidence="1">2.1.1.222</ecNumber>
        <ecNumber evidence="1">2.1.1.64</ecNumber>
    </submittedName>
</protein>
<evidence type="ECO:0000313" key="1">
    <source>
        <dbReference type="EMBL" id="MFB9313955.1"/>
    </source>
</evidence>
<dbReference type="EMBL" id="JBHMDG010000015">
    <property type="protein sequence ID" value="MFB9313955.1"/>
    <property type="molecule type" value="Genomic_DNA"/>
</dbReference>
<dbReference type="SUPFAM" id="SSF53335">
    <property type="entry name" value="S-adenosyl-L-methionine-dependent methyltransferases"/>
    <property type="match status" value="1"/>
</dbReference>
<dbReference type="InterPro" id="IPR029063">
    <property type="entry name" value="SAM-dependent_MTases_sf"/>
</dbReference>
<evidence type="ECO:0000313" key="2">
    <source>
        <dbReference type="Proteomes" id="UP001589750"/>
    </source>
</evidence>
<comment type="caution">
    <text evidence="1">The sequence shown here is derived from an EMBL/GenBank/DDBJ whole genome shotgun (WGS) entry which is preliminary data.</text>
</comment>
<keyword evidence="1" id="KW-0808">Transferase</keyword>
<name>A0ABV5KDS2_9ACTN</name>
<organism evidence="1 2">
    <name type="scientific">Nocardioides plantarum</name>
    <dbReference type="NCBI Taxonomy" id="29299"/>
    <lineage>
        <taxon>Bacteria</taxon>
        <taxon>Bacillati</taxon>
        <taxon>Actinomycetota</taxon>
        <taxon>Actinomycetes</taxon>
        <taxon>Propionibacteriales</taxon>
        <taxon>Nocardioidaceae</taxon>
        <taxon>Nocardioides</taxon>
    </lineage>
</organism>